<organism evidence="3 4">
    <name type="scientific">Drosophila arizonae</name>
    <name type="common">Fruit fly</name>
    <dbReference type="NCBI Taxonomy" id="7263"/>
    <lineage>
        <taxon>Eukaryota</taxon>
        <taxon>Metazoa</taxon>
        <taxon>Ecdysozoa</taxon>
        <taxon>Arthropoda</taxon>
        <taxon>Hexapoda</taxon>
        <taxon>Insecta</taxon>
        <taxon>Pterygota</taxon>
        <taxon>Neoptera</taxon>
        <taxon>Endopterygota</taxon>
        <taxon>Diptera</taxon>
        <taxon>Brachycera</taxon>
        <taxon>Muscomorpha</taxon>
        <taxon>Ephydroidea</taxon>
        <taxon>Drosophilidae</taxon>
        <taxon>Drosophila</taxon>
    </lineage>
</organism>
<feature type="compositionally biased region" description="Polar residues" evidence="2">
    <location>
        <begin position="285"/>
        <end position="295"/>
    </location>
</feature>
<gene>
    <name evidence="4" type="primary">LOC108619243</name>
</gene>
<keyword evidence="1" id="KW-0175">Coiled coil</keyword>
<dbReference type="RefSeq" id="XP_017871235.1">
    <property type="nucleotide sequence ID" value="XM_018015746.1"/>
</dbReference>
<name>A0ABM1PVJ9_DROAR</name>
<sequence>MDFGHDNNQDFFEKLHSNDGPRNLRQIFEDDDKPLLNESSNLRYQPQSSTKQQEQQNEQQQQQQHEQQQQTQAPQQQPKLKGMIASISRNKRDVMTVDSWNTVVAKVAYGFNGSDNVGRVGVALSRNGAGAAKLVVYKSRTQLLSTLLLTKSTQSSSPRIGSANVILRESYMQFYDDEQHFWSLRFEVAKDEEEFTAALMKLGLPIEELRIDEADKSSNEPPSASNALPQPQLAPSLKHKISETSELPANPETMPKTYDSESESPQSTEDSVTTHRARSIKKSQKTLPGKSTTVSLPKKLEPNKSPATPSSKLELYLDEQRATGHAMDKKMDTILQAMCRLTSNSNLPLKESSGDSMVLSIEHQDSRKLDSILQAMSRVANNNGMQQLSESLDTTRGLTDNEDELLELEQKLLDFKKENRSLMKSLRAKEQALADLRASTCALCEELLGQNNELKQQNTALIAAMTKQSSSTSLTAVVPVGNSAFAVADCENCEKYLAKISALERRLSTLQSALLNYTANGQIVPAAAAAATITSLSTAQAPPQAAPAPL</sequence>
<evidence type="ECO:0000313" key="3">
    <source>
        <dbReference type="Proteomes" id="UP000694904"/>
    </source>
</evidence>
<reference evidence="3" key="2">
    <citation type="journal article" date="2016" name="G3 (Bethesda)">
        <title>Genome Evolution in Three Species of Cactophilic Drosophila.</title>
        <authorList>
            <person name="Sanchez-Flores A."/>
            <person name="Penazola F."/>
            <person name="Carpinteyro-Ponce J."/>
            <person name="Nazario-Yepiz N."/>
            <person name="Abreu-Goodger C."/>
            <person name="Machado C.A."/>
            <person name="Markow T.A."/>
        </authorList>
    </citation>
    <scope>NUCLEOTIDE SEQUENCE [LARGE SCALE GENOMIC DNA]</scope>
</reference>
<feature type="coiled-coil region" evidence="1">
    <location>
        <begin position="493"/>
        <end position="520"/>
    </location>
</feature>
<dbReference type="Proteomes" id="UP000694904">
    <property type="component" value="Chromosome X"/>
</dbReference>
<feature type="coiled-coil region" evidence="1">
    <location>
        <begin position="398"/>
        <end position="464"/>
    </location>
</feature>
<feature type="compositionally biased region" description="Basic and acidic residues" evidence="2">
    <location>
        <begin position="1"/>
        <end position="19"/>
    </location>
</feature>
<accession>A0ABM1PVJ9</accession>
<evidence type="ECO:0000313" key="4">
    <source>
        <dbReference type="RefSeq" id="XP_017871235.1"/>
    </source>
</evidence>
<reference evidence="3" key="1">
    <citation type="journal article" date="1997" name="Nucleic Acids Res.">
        <title>tRNAscan-SE: a program for improved detection of transfer RNA genes in genomic sequence.</title>
        <authorList>
            <person name="Lowe T.M."/>
            <person name="Eddy S.R."/>
        </authorList>
    </citation>
    <scope>NUCLEOTIDE SEQUENCE [LARGE SCALE GENOMIC DNA]</scope>
</reference>
<reference evidence="4" key="3">
    <citation type="submission" date="2025-08" db="UniProtKB">
        <authorList>
            <consortium name="RefSeq"/>
        </authorList>
    </citation>
    <scope>IDENTIFICATION</scope>
    <source>
        <tissue evidence="4">Whole organism</tissue>
    </source>
</reference>
<proteinExistence type="predicted"/>
<dbReference type="GeneID" id="108619243"/>
<evidence type="ECO:0008006" key="5">
    <source>
        <dbReference type="Google" id="ProtNLM"/>
    </source>
</evidence>
<feature type="region of interest" description="Disordered" evidence="2">
    <location>
        <begin position="245"/>
        <end position="310"/>
    </location>
</feature>
<protein>
    <recommendedName>
        <fullName evidence="5">WH1 domain-containing protein</fullName>
    </recommendedName>
</protein>
<evidence type="ECO:0000256" key="2">
    <source>
        <dbReference type="SAM" id="MobiDB-lite"/>
    </source>
</evidence>
<feature type="region of interest" description="Disordered" evidence="2">
    <location>
        <begin position="1"/>
        <end position="80"/>
    </location>
</feature>
<keyword evidence="3" id="KW-1185">Reference proteome</keyword>
<evidence type="ECO:0000256" key="1">
    <source>
        <dbReference type="SAM" id="Coils"/>
    </source>
</evidence>
<feature type="compositionally biased region" description="Basic residues" evidence="2">
    <location>
        <begin position="275"/>
        <end position="284"/>
    </location>
</feature>
<feature type="compositionally biased region" description="Low complexity" evidence="2">
    <location>
        <begin position="45"/>
        <end position="78"/>
    </location>
</feature>